<comment type="caution">
    <text evidence="1">The sequence shown here is derived from an EMBL/GenBank/DDBJ whole genome shotgun (WGS) entry which is preliminary data.</text>
</comment>
<dbReference type="AlphaFoldDB" id="A0A0V1GJR0"/>
<protein>
    <submittedName>
        <fullName evidence="1">Uncharacterized protein</fullName>
    </submittedName>
</protein>
<accession>A0A0V1GJR0</accession>
<name>A0A0V1GJR0_TRIPS</name>
<reference evidence="1 2" key="1">
    <citation type="submission" date="2015-01" db="EMBL/GenBank/DDBJ databases">
        <title>Evolution of Trichinella species and genotypes.</title>
        <authorList>
            <person name="Korhonen P.K."/>
            <person name="Edoardo P."/>
            <person name="Giuseppe L.R."/>
            <person name="Gasser R.B."/>
        </authorList>
    </citation>
    <scope>NUCLEOTIDE SEQUENCE [LARGE SCALE GENOMIC DNA]</scope>
    <source>
        <strain evidence="1">ISS176</strain>
    </source>
</reference>
<gene>
    <name evidence="1" type="ORF">T4C_1029</name>
</gene>
<evidence type="ECO:0000313" key="1">
    <source>
        <dbReference type="EMBL" id="KRY98454.1"/>
    </source>
</evidence>
<sequence length="115" mass="12546">MYLPGPRFKCTSKRGSAFQQEGWGSRIAQGNGEVQILISGRDGAVQAKGEVFISSYTGKQELGGIRVHLVVRTSDADLGLEHSVVVLRTVCRLPAFDPLFEGERPNSEIKTIELS</sequence>
<dbReference type="Proteomes" id="UP000054826">
    <property type="component" value="Unassembled WGS sequence"/>
</dbReference>
<proteinExistence type="predicted"/>
<evidence type="ECO:0000313" key="2">
    <source>
        <dbReference type="Proteomes" id="UP000054826"/>
    </source>
</evidence>
<dbReference type="EMBL" id="JYDV01001973">
    <property type="protein sequence ID" value="KRY98454.1"/>
    <property type="molecule type" value="Genomic_DNA"/>
</dbReference>
<organism evidence="1 2">
    <name type="scientific">Trichinella pseudospiralis</name>
    <name type="common">Parasitic roundworm</name>
    <dbReference type="NCBI Taxonomy" id="6337"/>
    <lineage>
        <taxon>Eukaryota</taxon>
        <taxon>Metazoa</taxon>
        <taxon>Ecdysozoa</taxon>
        <taxon>Nematoda</taxon>
        <taxon>Enoplea</taxon>
        <taxon>Dorylaimia</taxon>
        <taxon>Trichinellida</taxon>
        <taxon>Trichinellidae</taxon>
        <taxon>Trichinella</taxon>
    </lineage>
</organism>